<dbReference type="Proteomes" id="UP000198977">
    <property type="component" value="Unassembled WGS sequence"/>
</dbReference>
<gene>
    <name evidence="1" type="ORF">SAMN04488523_102308</name>
</gene>
<dbReference type="AlphaFoldDB" id="A0A1I1UZQ8"/>
<organism evidence="1 2">
    <name type="scientific">Sulfitobacter brevis</name>
    <dbReference type="NCBI Taxonomy" id="74348"/>
    <lineage>
        <taxon>Bacteria</taxon>
        <taxon>Pseudomonadati</taxon>
        <taxon>Pseudomonadota</taxon>
        <taxon>Alphaproteobacteria</taxon>
        <taxon>Rhodobacterales</taxon>
        <taxon>Roseobacteraceae</taxon>
        <taxon>Sulfitobacter</taxon>
    </lineage>
</organism>
<protein>
    <submittedName>
        <fullName evidence="1">Uncharacterized protein</fullName>
    </submittedName>
</protein>
<reference evidence="1 2" key="1">
    <citation type="submission" date="2016-10" db="EMBL/GenBank/DDBJ databases">
        <authorList>
            <person name="de Groot N.N."/>
        </authorList>
    </citation>
    <scope>NUCLEOTIDE SEQUENCE [LARGE SCALE GENOMIC DNA]</scope>
    <source>
        <strain evidence="1 2">DSM 11443</strain>
    </source>
</reference>
<proteinExistence type="predicted"/>
<name>A0A1I1UZQ8_9RHOB</name>
<accession>A0A1I1UZQ8</accession>
<dbReference type="EMBL" id="FOMW01000002">
    <property type="protein sequence ID" value="SFD76109.1"/>
    <property type="molecule type" value="Genomic_DNA"/>
</dbReference>
<keyword evidence="2" id="KW-1185">Reference proteome</keyword>
<sequence>MDLIILSVVMSFLRSCCLFVLTWRTTCKELYENTCEQKGQKVANLLKLNGLPHLDA</sequence>
<evidence type="ECO:0000313" key="2">
    <source>
        <dbReference type="Proteomes" id="UP000198977"/>
    </source>
</evidence>
<evidence type="ECO:0000313" key="1">
    <source>
        <dbReference type="EMBL" id="SFD76109.1"/>
    </source>
</evidence>